<evidence type="ECO:0000256" key="3">
    <source>
        <dbReference type="ARBA" id="ARBA00022801"/>
    </source>
</evidence>
<dbReference type="AlphaFoldDB" id="A0A8S1H9I8"/>
<feature type="active site" description="Nucleophile" evidence="6">
    <location>
        <position position="422"/>
    </location>
</feature>
<dbReference type="FunFam" id="1.10.246.130:FF:000005">
    <property type="entry name" value="Gamma-glutamyltranspeptidase 1, putative"/>
    <property type="match status" value="1"/>
</dbReference>
<evidence type="ECO:0000313" key="10">
    <source>
        <dbReference type="Proteomes" id="UP000835052"/>
    </source>
</evidence>
<dbReference type="Proteomes" id="UP000835052">
    <property type="component" value="Unassembled WGS sequence"/>
</dbReference>
<evidence type="ECO:0000313" key="9">
    <source>
        <dbReference type="EMBL" id="CAD6192643.1"/>
    </source>
</evidence>
<feature type="binding site" evidence="7">
    <location>
        <begin position="440"/>
        <end position="442"/>
    </location>
    <ligand>
        <name>L-glutamate</name>
        <dbReference type="ChEBI" id="CHEBI:29985"/>
    </ligand>
</feature>
<dbReference type="PANTHER" id="PTHR11686:SF73">
    <property type="entry name" value="GAMMA-GLUTAMYLTRANSFERASE"/>
    <property type="match status" value="1"/>
</dbReference>
<dbReference type="GO" id="GO:0006508">
    <property type="term" value="P:proteolysis"/>
    <property type="evidence" value="ECO:0007669"/>
    <property type="project" value="UniProtKB-KW"/>
</dbReference>
<dbReference type="InterPro" id="IPR029055">
    <property type="entry name" value="Ntn_hydrolases_N"/>
</dbReference>
<keyword evidence="2" id="KW-0808">Transferase</keyword>
<protein>
    <recommendedName>
        <fullName evidence="11">Gamma-glutamyltransferase</fullName>
    </recommendedName>
</protein>
<dbReference type="InterPro" id="IPR043137">
    <property type="entry name" value="GGT_ssub_C"/>
</dbReference>
<evidence type="ECO:0000256" key="8">
    <source>
        <dbReference type="SAM" id="Phobius"/>
    </source>
</evidence>
<evidence type="ECO:0000256" key="5">
    <source>
        <dbReference type="ARBA" id="ARBA00023315"/>
    </source>
</evidence>
<dbReference type="PRINTS" id="PR01210">
    <property type="entry name" value="GGTRANSPTASE"/>
</dbReference>
<dbReference type="OrthoDB" id="1081007at2759"/>
<dbReference type="EMBL" id="CAJGYM010000029">
    <property type="protein sequence ID" value="CAD6192643.1"/>
    <property type="molecule type" value="Genomic_DNA"/>
</dbReference>
<dbReference type="Pfam" id="PF01019">
    <property type="entry name" value="G_glu_transpept"/>
    <property type="match status" value="1"/>
</dbReference>
<reference evidence="9" key="1">
    <citation type="submission" date="2020-10" db="EMBL/GenBank/DDBJ databases">
        <authorList>
            <person name="Kikuchi T."/>
        </authorList>
    </citation>
    <scope>NUCLEOTIDE SEQUENCE</scope>
    <source>
        <strain evidence="9">NKZ352</strain>
    </source>
</reference>
<comment type="caution">
    <text evidence="9">The sequence shown here is derived from an EMBL/GenBank/DDBJ whole genome shotgun (WGS) entry which is preliminary data.</text>
</comment>
<dbReference type="GO" id="GO:0016746">
    <property type="term" value="F:acyltransferase activity"/>
    <property type="evidence" value="ECO:0007669"/>
    <property type="project" value="UniProtKB-KW"/>
</dbReference>
<feature type="binding site" evidence="7">
    <location>
        <position position="463"/>
    </location>
    <ligand>
        <name>L-glutamate</name>
        <dbReference type="ChEBI" id="CHEBI:29985"/>
    </ligand>
</feature>
<keyword evidence="5" id="KW-0012">Acyltransferase</keyword>
<dbReference type="Gene3D" id="3.60.20.40">
    <property type="match status" value="1"/>
</dbReference>
<organism evidence="9 10">
    <name type="scientific">Caenorhabditis auriculariae</name>
    <dbReference type="NCBI Taxonomy" id="2777116"/>
    <lineage>
        <taxon>Eukaryota</taxon>
        <taxon>Metazoa</taxon>
        <taxon>Ecdysozoa</taxon>
        <taxon>Nematoda</taxon>
        <taxon>Chromadorea</taxon>
        <taxon>Rhabditida</taxon>
        <taxon>Rhabditina</taxon>
        <taxon>Rhabditomorpha</taxon>
        <taxon>Rhabditoidea</taxon>
        <taxon>Rhabditidae</taxon>
        <taxon>Peloderinae</taxon>
        <taxon>Caenorhabditis</taxon>
    </lineage>
</organism>
<dbReference type="FunFam" id="3.60.20.40:FF:000009">
    <property type="entry name" value="Predicted protein"/>
    <property type="match status" value="1"/>
</dbReference>
<feature type="transmembrane region" description="Helical" evidence="8">
    <location>
        <begin position="25"/>
        <end position="45"/>
    </location>
</feature>
<proteinExistence type="predicted"/>
<dbReference type="Gene3D" id="1.10.246.130">
    <property type="match status" value="1"/>
</dbReference>
<dbReference type="InterPro" id="IPR043138">
    <property type="entry name" value="GGT_lsub"/>
</dbReference>
<dbReference type="PANTHER" id="PTHR11686">
    <property type="entry name" value="GAMMA GLUTAMYL TRANSPEPTIDASE"/>
    <property type="match status" value="1"/>
</dbReference>
<accession>A0A8S1H9I8</accession>
<dbReference type="InterPro" id="IPR000101">
    <property type="entry name" value="GGT_peptidase"/>
</dbReference>
<keyword evidence="8" id="KW-1133">Transmembrane helix</keyword>
<dbReference type="GO" id="GO:0005886">
    <property type="term" value="C:plasma membrane"/>
    <property type="evidence" value="ECO:0007669"/>
    <property type="project" value="TreeGrafter"/>
</dbReference>
<keyword evidence="3" id="KW-0378">Hydrolase</keyword>
<keyword evidence="8" id="KW-0472">Membrane</keyword>
<dbReference type="SUPFAM" id="SSF56235">
    <property type="entry name" value="N-terminal nucleophile aminohydrolases (Ntn hydrolases)"/>
    <property type="match status" value="1"/>
</dbReference>
<name>A0A8S1H9I8_9PELO</name>
<evidence type="ECO:0000256" key="7">
    <source>
        <dbReference type="PIRSR" id="PIRSR600101-2"/>
    </source>
</evidence>
<keyword evidence="1" id="KW-0645">Protease</keyword>
<sequence length="614" mass="66893">MRVAPAVSDDPDTADKFIERRLRKYHIGILVLSAVTVVFFVWAIAATTIDWASSAASDGLHVTLQTTARRFDKAAVASDSELCSEIARNVIMEGGNAVEAAISAVFCNGVVNPYATGIGGGGFFVLYRKEQKKCVFINSRETAPAAATQNMFVADKASAQLGVWKVSTKRLPYSFPTPPAYLKPSGSLPEVLPWSRLVQPSAVLARGYPCTQAAADYFDRIANLDENPAVGPIKKLFTNPLTGDYYKTGDIIVNKALAKTLETIADAENPVELFYKGEFAKELVMEMEMNGGIITADDLANYQSDVTETLYSEIGGLKMCGPPPPSSWAITQLVPKIIEELYIGKQIFNDAEFYHQLIEAQKIAFGLRGQLGDARFSDYSLQLARNLTLRTFAKQLRKKVQDVSQESSYYAASGPVPNDFGTSHISVVDDDGDAVATTSTINMAFGSKILSPLGFIWNNQMDDFSTPGLTNHWGFQPTEANYIKPGRRPMSSMSPTIIFHPDSGEVKMVTGASGGSKIISAVAQTITRGALLYQNAAEIVSAARVHNQLSPYDTEIERGFLKSIIETLEEQYKQKIDLTEEPLGVSHVITRNDDGSWTAAVDARRKTNSGPAGW</sequence>
<evidence type="ECO:0000256" key="6">
    <source>
        <dbReference type="PIRSR" id="PIRSR600101-1"/>
    </source>
</evidence>
<dbReference type="GO" id="GO:0006751">
    <property type="term" value="P:glutathione catabolic process"/>
    <property type="evidence" value="ECO:0007669"/>
    <property type="project" value="InterPro"/>
</dbReference>
<gene>
    <name evidence="9" type="ORF">CAUJ_LOCUS8562</name>
</gene>
<keyword evidence="8" id="KW-0812">Transmembrane</keyword>
<feature type="binding site" evidence="7">
    <location>
        <position position="515"/>
    </location>
    <ligand>
        <name>L-glutamate</name>
        <dbReference type="ChEBI" id="CHEBI:29985"/>
    </ligand>
</feature>
<evidence type="ECO:0000256" key="4">
    <source>
        <dbReference type="ARBA" id="ARBA00023180"/>
    </source>
</evidence>
<feature type="binding site" evidence="7">
    <location>
        <begin position="491"/>
        <end position="492"/>
    </location>
    <ligand>
        <name>L-glutamate</name>
        <dbReference type="ChEBI" id="CHEBI:29985"/>
    </ligand>
</feature>
<evidence type="ECO:0000256" key="2">
    <source>
        <dbReference type="ARBA" id="ARBA00022679"/>
    </source>
</evidence>
<feature type="binding site" evidence="7">
    <location>
        <position position="140"/>
    </location>
    <ligand>
        <name>L-glutamate</name>
        <dbReference type="ChEBI" id="CHEBI:29985"/>
    </ligand>
</feature>
<keyword evidence="4" id="KW-0325">Glycoprotein</keyword>
<evidence type="ECO:0008006" key="11">
    <source>
        <dbReference type="Google" id="ProtNLM"/>
    </source>
</evidence>
<keyword evidence="10" id="KW-1185">Reference proteome</keyword>
<dbReference type="GO" id="GO:0036374">
    <property type="term" value="F:glutathione hydrolase activity"/>
    <property type="evidence" value="ECO:0007669"/>
    <property type="project" value="InterPro"/>
</dbReference>
<evidence type="ECO:0000256" key="1">
    <source>
        <dbReference type="ARBA" id="ARBA00022670"/>
    </source>
</evidence>